<keyword evidence="3" id="KW-1185">Reference proteome</keyword>
<gene>
    <name evidence="2" type="primary">81</name>
    <name evidence="2" type="ORF">SEA_KUMAO_81</name>
</gene>
<dbReference type="KEGG" id="vg:63210184"/>
<accession>A0A2D1GQ33</accession>
<name>A0A2D1GQ33_9CAUD</name>
<feature type="region of interest" description="Disordered" evidence="1">
    <location>
        <begin position="31"/>
        <end position="50"/>
    </location>
</feature>
<dbReference type="RefSeq" id="YP_010013570.1">
    <property type="nucleotide sequence ID" value="NC_053512.1"/>
</dbReference>
<sequence length="50" mass="5840">MADIAWEKRLGAVSIWHKRESDDYRKMRELLHGNGKQAQGHSPRRGGRPR</sequence>
<organism evidence="2 3">
    <name type="scientific">Mycobacterium phage Kumao</name>
    <dbReference type="NCBI Taxonomy" id="2041344"/>
    <lineage>
        <taxon>Viruses</taxon>
        <taxon>Duplodnaviria</taxon>
        <taxon>Heunggongvirae</taxon>
        <taxon>Uroviricota</taxon>
        <taxon>Caudoviricetes</taxon>
        <taxon>Vilmaviridae</taxon>
        <taxon>Kumaovirus</taxon>
        <taxon>Kumaovirus kumao</taxon>
    </lineage>
</organism>
<evidence type="ECO:0000313" key="3">
    <source>
        <dbReference type="Proteomes" id="UP000229090"/>
    </source>
</evidence>
<dbReference type="EMBL" id="MG009575">
    <property type="protein sequence ID" value="ATN94043.1"/>
    <property type="molecule type" value="Genomic_DNA"/>
</dbReference>
<evidence type="ECO:0000313" key="2">
    <source>
        <dbReference type="EMBL" id="ATN94043.1"/>
    </source>
</evidence>
<protein>
    <submittedName>
        <fullName evidence="2">DNA binding protein</fullName>
    </submittedName>
</protein>
<dbReference type="GeneID" id="63210184"/>
<proteinExistence type="predicted"/>
<reference evidence="3" key="1">
    <citation type="submission" date="2017-09" db="EMBL/GenBank/DDBJ databases">
        <authorList>
            <person name="Ehlers B."/>
            <person name="Leendertz F.H."/>
        </authorList>
    </citation>
    <scope>NUCLEOTIDE SEQUENCE [LARGE SCALE GENOMIC DNA]</scope>
</reference>
<dbReference type="Proteomes" id="UP000229090">
    <property type="component" value="Segment"/>
</dbReference>
<evidence type="ECO:0000256" key="1">
    <source>
        <dbReference type="SAM" id="MobiDB-lite"/>
    </source>
</evidence>